<evidence type="ECO:0000313" key="1">
    <source>
        <dbReference type="EMBL" id="THG92438.1"/>
    </source>
</evidence>
<keyword evidence="2" id="KW-1185">Reference proteome</keyword>
<gene>
    <name evidence="1" type="ORF">EW026_g8473</name>
</gene>
<dbReference type="Proteomes" id="UP000309038">
    <property type="component" value="Unassembled WGS sequence"/>
</dbReference>
<evidence type="ECO:0000313" key="2">
    <source>
        <dbReference type="Proteomes" id="UP000309038"/>
    </source>
</evidence>
<name>A0A4S4K3Z8_9APHY</name>
<dbReference type="AlphaFoldDB" id="A0A4S4K3Z8"/>
<reference evidence="1 2" key="1">
    <citation type="submission" date="2019-02" db="EMBL/GenBank/DDBJ databases">
        <title>Genome sequencing of the rare red list fungi Phlebia centrifuga.</title>
        <authorList>
            <person name="Buettner E."/>
            <person name="Kellner H."/>
        </authorList>
    </citation>
    <scope>NUCLEOTIDE SEQUENCE [LARGE SCALE GENOMIC DNA]</scope>
    <source>
        <strain evidence="1 2">DSM 108282</strain>
    </source>
</reference>
<protein>
    <submittedName>
        <fullName evidence="1">Uncharacterized protein</fullName>
    </submittedName>
</protein>
<comment type="caution">
    <text evidence="1">The sequence shown here is derived from an EMBL/GenBank/DDBJ whole genome shotgun (WGS) entry which is preliminary data.</text>
</comment>
<dbReference type="EMBL" id="SGPJ01001323">
    <property type="protein sequence ID" value="THG92438.1"/>
    <property type="molecule type" value="Genomic_DNA"/>
</dbReference>
<accession>A0A4S4K3Z8</accession>
<proteinExistence type="predicted"/>
<organism evidence="1 2">
    <name type="scientific">Hermanssonia centrifuga</name>
    <dbReference type="NCBI Taxonomy" id="98765"/>
    <lineage>
        <taxon>Eukaryota</taxon>
        <taxon>Fungi</taxon>
        <taxon>Dikarya</taxon>
        <taxon>Basidiomycota</taxon>
        <taxon>Agaricomycotina</taxon>
        <taxon>Agaricomycetes</taxon>
        <taxon>Polyporales</taxon>
        <taxon>Meruliaceae</taxon>
        <taxon>Hermanssonia</taxon>
    </lineage>
</organism>
<sequence length="137" mass="15505">MFAHYAPRLYDYYAKNFASLKTSQPELKLPVDTSIFTTISFNLASQVVASNFDPKLSGHFILWELKLLIEFPAGSIIIIPSALFSHGNVGLQAGETRTWKKFKKQHPQKAKAEWSARPTRWQEVLGLFSNVSEFASL</sequence>